<dbReference type="SUPFAM" id="SSF50891">
    <property type="entry name" value="Cyclophilin-like"/>
    <property type="match status" value="2"/>
</dbReference>
<keyword evidence="1" id="KW-0547">Nucleotide-binding</keyword>
<dbReference type="SMART" id="SM00797">
    <property type="entry name" value="AHS2"/>
    <property type="match status" value="1"/>
</dbReference>
<dbReference type="Pfam" id="PF02682">
    <property type="entry name" value="CT_C_D"/>
    <property type="match status" value="2"/>
</dbReference>
<sequence length="673" mass="67995">MTRDSVGRDSVGSGSVGSGSDGAGAPELLGPPSAVHQAGEVSILAEYPDTGAVLAAAAALRALAPSHLVDLVPAERTLLLVGAAPRDRHELADLLSTLPAAAEEQADAAEHTLAVVYDGADLAEVADLLSMSTDALIAAHTGALWTVAFGGFAPGFPYLVAEEPRTAEPVAEESGADGRPAGGPPWDVPRRGEPRTSVPAGAVGLAARYCGIYPRPSPGGWQLIGRTDAELFDPERTPPALLLPGSRVRFVARRPSVRAAATAPTPTTSSTTSTSSTSSTTTRASVLARARSGVAAAPRRLGRRRDAAATLPPPGDPALEVLSPGPQLLLQDAGRPGHGAIGVSPSGAFDRGALARADAAVGNRTHATALEALLGPVRLRALAPTVLAVAGGAGEITVRRADPEGTALELDAGQGLDRAIALDPGDVLTLGVPLQGLRRLVAVRGGICGVKRASDAAVHPAGTDHAAGTADHEQQTSDSLFLGSLSHDTLSGLGPAPLRTGDVLTVGREQGLDAVPDAVPRTDEDGPVDDAADAAADDATTRADDGGAGSPSRHLLEIPMHTGPRDDLLGRGVLDALLRAEWTVRSDSDRVGVRLDGPPLPVPEGTGSLPSEAMVPGAIQVPPSGLPVVFGPDHPTTGGYPVVAVVTRAGLDRLAQAAPGTSVRFTPAAGSAR</sequence>
<reference evidence="8" key="1">
    <citation type="journal article" date="2019" name="Int. J. Syst. Evol. Microbiol.">
        <title>The Global Catalogue of Microorganisms (GCM) 10K type strain sequencing project: providing services to taxonomists for standard genome sequencing and annotation.</title>
        <authorList>
            <consortium name="The Broad Institute Genomics Platform"/>
            <consortium name="The Broad Institute Genome Sequencing Center for Infectious Disease"/>
            <person name="Wu L."/>
            <person name="Ma J."/>
        </authorList>
    </citation>
    <scope>NUCLEOTIDE SEQUENCE [LARGE SCALE GENOMIC DNA]</scope>
    <source>
        <strain evidence="8">CGMCC 1.16455</strain>
    </source>
</reference>
<dbReference type="GeneID" id="303297946"/>
<feature type="region of interest" description="Disordered" evidence="4">
    <location>
        <begin position="167"/>
        <end position="196"/>
    </location>
</feature>
<accession>A0ABW0FH77</accession>
<feature type="domain" description="Carboxyltransferase" evidence="5">
    <location>
        <begin position="33"/>
        <end position="242"/>
    </location>
</feature>
<evidence type="ECO:0000259" key="6">
    <source>
        <dbReference type="SMART" id="SM00797"/>
    </source>
</evidence>
<feature type="region of interest" description="Disordered" evidence="4">
    <location>
        <begin position="256"/>
        <end position="319"/>
    </location>
</feature>
<dbReference type="Proteomes" id="UP001595937">
    <property type="component" value="Unassembled WGS sequence"/>
</dbReference>
<dbReference type="EMBL" id="JBHSLN010000024">
    <property type="protein sequence ID" value="MFC5298128.1"/>
    <property type="molecule type" value="Genomic_DNA"/>
</dbReference>
<feature type="region of interest" description="Disordered" evidence="4">
    <location>
        <begin position="1"/>
        <end position="32"/>
    </location>
</feature>
<keyword evidence="8" id="KW-1185">Reference proteome</keyword>
<feature type="region of interest" description="Disordered" evidence="4">
    <location>
        <begin position="455"/>
        <end position="475"/>
    </location>
</feature>
<protein>
    <submittedName>
        <fullName evidence="7">Carboxyltransferase domain-containing protein</fullName>
    </submittedName>
</protein>
<evidence type="ECO:0000256" key="4">
    <source>
        <dbReference type="SAM" id="MobiDB-lite"/>
    </source>
</evidence>
<dbReference type="Gene3D" id="3.30.1360.40">
    <property type="match status" value="1"/>
</dbReference>
<dbReference type="InterPro" id="IPR029000">
    <property type="entry name" value="Cyclophilin-like_dom_sf"/>
</dbReference>
<feature type="compositionally biased region" description="Low complexity" evidence="4">
    <location>
        <begin position="257"/>
        <end position="292"/>
    </location>
</feature>
<keyword evidence="2" id="KW-0378">Hydrolase</keyword>
<proteinExistence type="predicted"/>
<evidence type="ECO:0000313" key="8">
    <source>
        <dbReference type="Proteomes" id="UP001595937"/>
    </source>
</evidence>
<keyword evidence="3" id="KW-0067">ATP-binding</keyword>
<dbReference type="InterPro" id="IPR003778">
    <property type="entry name" value="CT_A_B"/>
</dbReference>
<dbReference type="SMART" id="SM00796">
    <property type="entry name" value="AHS1"/>
    <property type="match status" value="1"/>
</dbReference>
<dbReference type="RefSeq" id="WP_343924805.1">
    <property type="nucleotide sequence ID" value="NZ_BAAAIR010000043.1"/>
</dbReference>
<dbReference type="Gene3D" id="2.40.100.10">
    <property type="entry name" value="Cyclophilin-like"/>
    <property type="match status" value="2"/>
</dbReference>
<evidence type="ECO:0000256" key="3">
    <source>
        <dbReference type="ARBA" id="ARBA00022840"/>
    </source>
</evidence>
<organism evidence="7 8">
    <name type="scientific">Brachybacterium tyrofermentans</name>
    <dbReference type="NCBI Taxonomy" id="47848"/>
    <lineage>
        <taxon>Bacteria</taxon>
        <taxon>Bacillati</taxon>
        <taxon>Actinomycetota</taxon>
        <taxon>Actinomycetes</taxon>
        <taxon>Micrococcales</taxon>
        <taxon>Dermabacteraceae</taxon>
        <taxon>Brachybacterium</taxon>
    </lineage>
</organism>
<dbReference type="InterPro" id="IPR003833">
    <property type="entry name" value="CT_C_D"/>
</dbReference>
<dbReference type="PANTHER" id="PTHR43309">
    <property type="entry name" value="5-OXOPROLINASE SUBUNIT C"/>
    <property type="match status" value="1"/>
</dbReference>
<dbReference type="InterPro" id="IPR052708">
    <property type="entry name" value="PxpC"/>
</dbReference>
<feature type="region of interest" description="Disordered" evidence="4">
    <location>
        <begin position="537"/>
        <end position="558"/>
    </location>
</feature>
<name>A0ABW0FH77_9MICO</name>
<evidence type="ECO:0000256" key="1">
    <source>
        <dbReference type="ARBA" id="ARBA00022741"/>
    </source>
</evidence>
<comment type="caution">
    <text evidence="7">The sequence shown here is derived from an EMBL/GenBank/DDBJ whole genome shotgun (WGS) entry which is preliminary data.</text>
</comment>
<dbReference type="PANTHER" id="PTHR43309:SF3">
    <property type="entry name" value="5-OXOPROLINASE SUBUNIT C"/>
    <property type="match status" value="1"/>
</dbReference>
<dbReference type="Pfam" id="PF02626">
    <property type="entry name" value="CT_A_B"/>
    <property type="match status" value="2"/>
</dbReference>
<evidence type="ECO:0000259" key="5">
    <source>
        <dbReference type="SMART" id="SM00796"/>
    </source>
</evidence>
<feature type="domain" description="Carboxyltransferase" evidence="6">
    <location>
        <begin position="340"/>
        <end position="673"/>
    </location>
</feature>
<evidence type="ECO:0000313" key="7">
    <source>
        <dbReference type="EMBL" id="MFC5298128.1"/>
    </source>
</evidence>
<evidence type="ECO:0000256" key="2">
    <source>
        <dbReference type="ARBA" id="ARBA00022801"/>
    </source>
</evidence>
<gene>
    <name evidence="7" type="ORF">ACFPK8_11450</name>
</gene>